<dbReference type="Pfam" id="PF02752">
    <property type="entry name" value="Arrestin_C"/>
    <property type="match status" value="1"/>
</dbReference>
<proteinExistence type="inferred from homology"/>
<dbReference type="PANTHER" id="PTHR11188">
    <property type="entry name" value="ARRESTIN DOMAIN CONTAINING PROTEIN"/>
    <property type="match status" value="1"/>
</dbReference>
<dbReference type="InterPro" id="IPR014752">
    <property type="entry name" value="Arrestin-like_C"/>
</dbReference>
<dbReference type="Pfam" id="PF00339">
    <property type="entry name" value="Arrestin_N"/>
    <property type="match status" value="1"/>
</dbReference>
<evidence type="ECO:0000256" key="1">
    <source>
        <dbReference type="ARBA" id="ARBA00005298"/>
    </source>
</evidence>
<evidence type="ECO:0000313" key="4">
    <source>
        <dbReference type="Proteomes" id="UP000494206"/>
    </source>
</evidence>
<reference evidence="3 4" key="1">
    <citation type="submission" date="2020-04" db="EMBL/GenBank/DDBJ databases">
        <authorList>
            <person name="Laetsch R D."/>
            <person name="Stevens L."/>
            <person name="Kumar S."/>
            <person name="Blaxter L. M."/>
        </authorList>
    </citation>
    <scope>NUCLEOTIDE SEQUENCE [LARGE SCALE GENOMIC DNA]</scope>
</reference>
<sequence>MLLDRFRQFANIRIELAREGPFQAGEIVRCNVHCDVLREITNGALFVMINGVAHSHWNLATNGKKTKEGIVKIDKNATYSETMDYINFCHVIWDCKMKGPLQTGHFAFGINYRLPEICPQNFEGLHGWIRYSVSAKFKIPFARTITTKKAFKVMPLVYGVRDSLHCYPLHVHASKDPGLIFKDGTIRLGVSIPKRNYFAGDLMSMTVSITNTTSLTINRIVTSIIQINTYYGLCETGPRVFDPFRFRVAKKTKIERVVVSTIDYTNVYIARYCCTDRRYYLNIPISATPTLTNCPVISIKYILKVSAFVAKWFDRGITIELPIEIGVVPERPRVRSIIMGVPAPQFVVPERAWRQMEEIADDYIELGNNF</sequence>
<dbReference type="InterPro" id="IPR011022">
    <property type="entry name" value="Arrestin_C-like"/>
</dbReference>
<dbReference type="GO" id="GO:0005737">
    <property type="term" value="C:cytoplasm"/>
    <property type="evidence" value="ECO:0007669"/>
    <property type="project" value="TreeGrafter"/>
</dbReference>
<dbReference type="SMART" id="SM01017">
    <property type="entry name" value="Arrestin_C"/>
    <property type="match status" value="1"/>
</dbReference>
<organism evidence="3 4">
    <name type="scientific">Caenorhabditis bovis</name>
    <dbReference type="NCBI Taxonomy" id="2654633"/>
    <lineage>
        <taxon>Eukaryota</taxon>
        <taxon>Metazoa</taxon>
        <taxon>Ecdysozoa</taxon>
        <taxon>Nematoda</taxon>
        <taxon>Chromadorea</taxon>
        <taxon>Rhabditida</taxon>
        <taxon>Rhabditina</taxon>
        <taxon>Rhabditomorpha</taxon>
        <taxon>Rhabditoidea</taxon>
        <taxon>Rhabditidae</taxon>
        <taxon>Peloderinae</taxon>
        <taxon>Caenorhabditis</taxon>
    </lineage>
</organism>
<feature type="domain" description="Arrestin C-terminal-like" evidence="2">
    <location>
        <begin position="182"/>
        <end position="330"/>
    </location>
</feature>
<dbReference type="AlphaFoldDB" id="A0A8S1FE92"/>
<comment type="caution">
    <text evidence="3">The sequence shown here is derived from an EMBL/GenBank/DDBJ whole genome shotgun (WGS) entry which is preliminary data.</text>
</comment>
<dbReference type="Proteomes" id="UP000494206">
    <property type="component" value="Unassembled WGS sequence"/>
</dbReference>
<evidence type="ECO:0000259" key="2">
    <source>
        <dbReference type="SMART" id="SM01017"/>
    </source>
</evidence>
<dbReference type="InterPro" id="IPR014756">
    <property type="entry name" value="Ig_E-set"/>
</dbReference>
<dbReference type="OrthoDB" id="2333384at2759"/>
<keyword evidence="4" id="KW-1185">Reference proteome</keyword>
<name>A0A8S1FE92_9PELO</name>
<dbReference type="GO" id="GO:0015031">
    <property type="term" value="P:protein transport"/>
    <property type="evidence" value="ECO:0007669"/>
    <property type="project" value="TreeGrafter"/>
</dbReference>
<evidence type="ECO:0000313" key="3">
    <source>
        <dbReference type="EMBL" id="CAB3411387.1"/>
    </source>
</evidence>
<dbReference type="Gene3D" id="2.60.40.640">
    <property type="match status" value="2"/>
</dbReference>
<dbReference type="InterPro" id="IPR011021">
    <property type="entry name" value="Arrestin-like_N"/>
</dbReference>
<protein>
    <recommendedName>
        <fullName evidence="2">Arrestin C-terminal-like domain-containing protein</fullName>
    </recommendedName>
</protein>
<comment type="similarity">
    <text evidence="1">Belongs to the arrestin family.</text>
</comment>
<accession>A0A8S1FE92</accession>
<dbReference type="SUPFAM" id="SSF81296">
    <property type="entry name" value="E set domains"/>
    <property type="match status" value="2"/>
</dbReference>
<dbReference type="InterPro" id="IPR050357">
    <property type="entry name" value="Arrestin_domain-protein"/>
</dbReference>
<dbReference type="EMBL" id="CADEPM010000013">
    <property type="protein sequence ID" value="CAB3411387.1"/>
    <property type="molecule type" value="Genomic_DNA"/>
</dbReference>
<gene>
    <name evidence="3" type="ORF">CBOVIS_LOCUS12787</name>
</gene>
<dbReference type="PANTHER" id="PTHR11188:SF175">
    <property type="entry name" value="ARRESTIN C-TERMINAL-LIKE DOMAIN-CONTAINING PROTEIN"/>
    <property type="match status" value="1"/>
</dbReference>